<accession>A0AAU9VT41</accession>
<organism evidence="1 2">
    <name type="scientific">Pocillopora meandrina</name>
    <dbReference type="NCBI Taxonomy" id="46732"/>
    <lineage>
        <taxon>Eukaryota</taxon>
        <taxon>Metazoa</taxon>
        <taxon>Cnidaria</taxon>
        <taxon>Anthozoa</taxon>
        <taxon>Hexacorallia</taxon>
        <taxon>Scleractinia</taxon>
        <taxon>Astrocoeniina</taxon>
        <taxon>Pocilloporidae</taxon>
        <taxon>Pocillopora</taxon>
    </lineage>
</organism>
<feature type="non-terminal residue" evidence="1">
    <location>
        <position position="1"/>
    </location>
</feature>
<dbReference type="AlphaFoldDB" id="A0AAU9VT41"/>
<comment type="caution">
    <text evidence="1">The sequence shown here is derived from an EMBL/GenBank/DDBJ whole genome shotgun (WGS) entry which is preliminary data.</text>
</comment>
<keyword evidence="2" id="KW-1185">Reference proteome</keyword>
<evidence type="ECO:0000313" key="2">
    <source>
        <dbReference type="Proteomes" id="UP001159428"/>
    </source>
</evidence>
<protein>
    <submittedName>
        <fullName evidence="1">Uncharacterized protein</fullName>
    </submittedName>
</protein>
<sequence length="83" mass="9096">AVGHPQFPSNRVYPNGCEDIVDSSLTIGGQEAQDLVAFKDLCAEETIEPQRFVVLFSFLPAQGSLNLNPWGSGVYSYSTHKNH</sequence>
<gene>
    <name evidence="1" type="ORF">PMEA_00022095</name>
</gene>
<dbReference type="EMBL" id="CALNXJ010000004">
    <property type="protein sequence ID" value="CAH3037465.1"/>
    <property type="molecule type" value="Genomic_DNA"/>
</dbReference>
<proteinExistence type="predicted"/>
<evidence type="ECO:0000313" key="1">
    <source>
        <dbReference type="EMBL" id="CAH3037465.1"/>
    </source>
</evidence>
<name>A0AAU9VT41_9CNID</name>
<dbReference type="Proteomes" id="UP001159428">
    <property type="component" value="Unassembled WGS sequence"/>
</dbReference>
<reference evidence="1 2" key="1">
    <citation type="submission" date="2022-05" db="EMBL/GenBank/DDBJ databases">
        <authorList>
            <consortium name="Genoscope - CEA"/>
            <person name="William W."/>
        </authorList>
    </citation>
    <scope>NUCLEOTIDE SEQUENCE [LARGE SCALE GENOMIC DNA]</scope>
</reference>